<dbReference type="SUPFAM" id="SSF143503">
    <property type="entry name" value="PUG domain-like"/>
    <property type="match status" value="1"/>
</dbReference>
<evidence type="ECO:0000259" key="5">
    <source>
        <dbReference type="PROSITE" id="PS51858"/>
    </source>
</evidence>
<proteinExistence type="inferred from homology"/>
<dbReference type="Pfam" id="PF09409">
    <property type="entry name" value="PUB"/>
    <property type="match status" value="1"/>
</dbReference>
<dbReference type="GO" id="GO:0006508">
    <property type="term" value="P:proteolysis"/>
    <property type="evidence" value="ECO:0007669"/>
    <property type="project" value="UniProtKB-KW"/>
</dbReference>
<dbReference type="InterPro" id="IPR005201">
    <property type="entry name" value="TIM_ENGase"/>
</dbReference>
<keyword evidence="3 6" id="KW-0378">Hydrolase</keyword>
<feature type="region of interest" description="Disordered" evidence="4">
    <location>
        <begin position="609"/>
        <end position="644"/>
    </location>
</feature>
<evidence type="ECO:0000313" key="6">
    <source>
        <dbReference type="EMBL" id="KAK7201368.1"/>
    </source>
</evidence>
<dbReference type="PANTHER" id="PTHR13246:SF1">
    <property type="entry name" value="CYTOSOLIC ENDO-BETA-N-ACETYLGLUCOSAMINIDASE"/>
    <property type="match status" value="1"/>
</dbReference>
<dbReference type="GO" id="GO:0005829">
    <property type="term" value="C:cytosol"/>
    <property type="evidence" value="ECO:0007669"/>
    <property type="project" value="UniProtKB-SubCell"/>
</dbReference>
<protein>
    <submittedName>
        <fullName evidence="6">Glycosyl hydrolase-like protein</fullName>
    </submittedName>
</protein>
<dbReference type="PROSITE" id="PS51858">
    <property type="entry name" value="PPPDE"/>
    <property type="match status" value="1"/>
</dbReference>
<dbReference type="CDD" id="cd06547">
    <property type="entry name" value="GH85_ENGase"/>
    <property type="match status" value="1"/>
</dbReference>
<dbReference type="GO" id="GO:0008233">
    <property type="term" value="F:peptidase activity"/>
    <property type="evidence" value="ECO:0007669"/>
    <property type="project" value="UniProtKB-KW"/>
</dbReference>
<evidence type="ECO:0000256" key="4">
    <source>
        <dbReference type="SAM" id="MobiDB-lite"/>
    </source>
</evidence>
<dbReference type="InterPro" id="IPR017853">
    <property type="entry name" value="GH"/>
</dbReference>
<comment type="similarity">
    <text evidence="1">Belongs to the DeSI family.</text>
</comment>
<dbReference type="Gene3D" id="3.90.1720.30">
    <property type="entry name" value="PPPDE domains"/>
    <property type="match status" value="1"/>
</dbReference>
<dbReference type="InterPro" id="IPR018997">
    <property type="entry name" value="PUB_domain"/>
</dbReference>
<dbReference type="CDD" id="cd09212">
    <property type="entry name" value="PUB"/>
    <property type="match status" value="1"/>
</dbReference>
<evidence type="ECO:0000256" key="1">
    <source>
        <dbReference type="ARBA" id="ARBA00008140"/>
    </source>
</evidence>
<accession>A0AAW0F543</accession>
<comment type="caution">
    <text evidence="6">The sequence shown here is derived from an EMBL/GenBank/DDBJ whole genome shotgun (WGS) entry which is preliminary data.</text>
</comment>
<evidence type="ECO:0000256" key="3">
    <source>
        <dbReference type="ARBA" id="ARBA00022801"/>
    </source>
</evidence>
<dbReference type="Proteomes" id="UP001430356">
    <property type="component" value="Unassembled WGS sequence"/>
</dbReference>
<dbReference type="SMART" id="SM01179">
    <property type="entry name" value="DUF862"/>
    <property type="match status" value="1"/>
</dbReference>
<dbReference type="InterPro" id="IPR036339">
    <property type="entry name" value="PUB-like_dom_sf"/>
</dbReference>
<feature type="compositionally biased region" description="Low complexity" evidence="4">
    <location>
        <begin position="614"/>
        <end position="623"/>
    </location>
</feature>
<organism evidence="6 7">
    <name type="scientific">Novymonas esmeraldas</name>
    <dbReference type="NCBI Taxonomy" id="1808958"/>
    <lineage>
        <taxon>Eukaryota</taxon>
        <taxon>Discoba</taxon>
        <taxon>Euglenozoa</taxon>
        <taxon>Kinetoplastea</taxon>
        <taxon>Metakinetoplastina</taxon>
        <taxon>Trypanosomatida</taxon>
        <taxon>Trypanosomatidae</taxon>
        <taxon>Novymonas</taxon>
    </lineage>
</organism>
<dbReference type="InterPro" id="IPR042266">
    <property type="entry name" value="PPPDE_sf"/>
</dbReference>
<name>A0AAW0F543_9TRYP</name>
<gene>
    <name evidence="6" type="ORF">NESM_000199200</name>
</gene>
<dbReference type="GO" id="GO:0033925">
    <property type="term" value="F:mannosyl-glycoprotein endo-beta-N-acetylglucosaminidase activity"/>
    <property type="evidence" value="ECO:0007669"/>
    <property type="project" value="UniProtKB-EC"/>
</dbReference>
<keyword evidence="2" id="KW-0645">Protease</keyword>
<feature type="domain" description="PPPDE" evidence="5">
    <location>
        <begin position="10"/>
        <end position="154"/>
    </location>
</feature>
<feature type="compositionally biased region" description="Low complexity" evidence="4">
    <location>
        <begin position="633"/>
        <end position="644"/>
    </location>
</feature>
<dbReference type="Pfam" id="PF03644">
    <property type="entry name" value="Glyco_hydro_85"/>
    <property type="match status" value="1"/>
</dbReference>
<dbReference type="InterPro" id="IPR032979">
    <property type="entry name" value="ENGase"/>
</dbReference>
<reference evidence="6 7" key="1">
    <citation type="journal article" date="2021" name="MBio">
        <title>A New Model Trypanosomatid, Novymonas esmeraldas: Genomic Perception of Its 'Candidatus Pandoraea novymonadis' Endosymbiont.</title>
        <authorList>
            <person name="Zakharova A."/>
            <person name="Saura A."/>
            <person name="Butenko A."/>
            <person name="Podesvova L."/>
            <person name="Warmusova S."/>
            <person name="Kostygov A.Y."/>
            <person name="Nenarokova A."/>
            <person name="Lukes J."/>
            <person name="Opperdoes F.R."/>
            <person name="Yurchenko V."/>
        </authorList>
    </citation>
    <scope>NUCLEOTIDE SEQUENCE [LARGE SCALE GENOMIC DNA]</scope>
    <source>
        <strain evidence="6 7">E262AT.01</strain>
    </source>
</reference>
<dbReference type="Gene3D" id="1.20.58.2190">
    <property type="match status" value="1"/>
</dbReference>
<evidence type="ECO:0000256" key="2">
    <source>
        <dbReference type="ARBA" id="ARBA00022670"/>
    </source>
</evidence>
<dbReference type="SUPFAM" id="SSF51445">
    <property type="entry name" value="(Trans)glycosidases"/>
    <property type="match status" value="1"/>
</dbReference>
<dbReference type="InterPro" id="IPR008580">
    <property type="entry name" value="PPPDE_dom"/>
</dbReference>
<keyword evidence="7" id="KW-1185">Reference proteome</keyword>
<dbReference type="Pfam" id="PF05903">
    <property type="entry name" value="Peptidase_C97"/>
    <property type="match status" value="1"/>
</dbReference>
<feature type="region of interest" description="Disordered" evidence="4">
    <location>
        <begin position="169"/>
        <end position="194"/>
    </location>
</feature>
<dbReference type="PANTHER" id="PTHR13246">
    <property type="entry name" value="ENDO BETA N-ACETYLGLUCOSAMINIDASE"/>
    <property type="match status" value="1"/>
</dbReference>
<dbReference type="FunFam" id="1.20.58.2190:FF:000010">
    <property type="entry name" value="Glycosyl hydrolase-like protein"/>
    <property type="match status" value="1"/>
</dbReference>
<dbReference type="Gene3D" id="3.20.20.80">
    <property type="entry name" value="Glycosidases"/>
    <property type="match status" value="1"/>
</dbReference>
<evidence type="ECO:0000313" key="7">
    <source>
        <dbReference type="Proteomes" id="UP001430356"/>
    </source>
</evidence>
<feature type="compositionally biased region" description="Pro residues" evidence="4">
    <location>
        <begin position="170"/>
        <end position="188"/>
    </location>
</feature>
<sequence>MSSSSTRDTAVVSLYRYDLSQGMARSLGPMLIGRPLEGIWHTAIVVYGKEYYFDGGVGVVGDPHPGRTRFGAPYRVEVLGHTTRREEEFFAWTQQQRRSGFGPADYRLFDNNCNSFSDAASMYLLGRHISQDVLDMIPTLLSTPMGQMLRPMLEQATSGGAGIGGIGMAAPPPSTSLAAPPPPPPQLPAPAAGSRDACAGLLSRRQALTESDEDDLVMAQAMLESNETIADGHDSPAEAFEKTIGGLVLLRTVMENICTHPREAKYRAISTESNAYRTKLKALETYGVTEVLRIAGFRRRPHSNGSGGEQWYLADSEGSHAVLRRVADVLEATIANIQAAADDAATRRGMACAAGVPDEQTDSHASTAAVKDGDAAPCGSRVLRFCTAPFPAGWEPLEVGREGGVPLFSIHCLPNSTADGPCCFGKCRLSPAHQHVQALYCSSDGREVDIDDSYEVLCVLRGQTHALAWVPAALASSANAAAARERGGAGFMFTGYGRFGVVRAEHGGGVHPGVMEPSGRCVVPYGGRAVVVTEDAEVLCEVARLPPAVLQATQALQRGAELAALLRAASGLPIASFGELLTEWKPPAFYTRPQPLRPHTSLPVAAALGWNRPGEGTTEGAAAAERRKRPLSSDDGSAASGDVSAAPSMPRLLVCHDMAGGYTRADRRVFLCGGGEAAAGGAAASSRARLEAVEGAYTVDYWDRVDTFVYFSHKRISVPPREWIDVGHRHGVPVLATLITEGDDGEEDLRLLLTDAKRMAAIIDRLVDVCHAYGFDGYLINVENSLPKSLAKRLVVFCTQLRKQLGRLTSSSPSSSASAAAAVAATAAPVVIWYDAVTIGGQLSYQNAVNAHNKPFFDVTDGIFTNYFWNPMHLALTKTAAGPRSASAYVGVDVFGRNMYGGGGYNTHVAVAEAAQARLSVALFAPGWSLEVESGGTRDGFAAAESRLWSRMQSRFAHHAPVLAAAKDTHDTVKGRTLCAWTTFRSGVGYDFYVNGRRITGAGGGGSGGGAAARCASGWCELSGAQAMPPFLFDEPPSALNAARSPPLARGAPFAPLCCQLPAVSLRGGMYGGIVRSEWRYDKAWLGDRHLACLVPPMEAAEVLRWYVRDALPAAAAADLSLELVFDAANVLDGGAELQRGLRLALYSATRGILQVSVWEKTAVAATEAAPVTVAGVSGLVVSASRSEGDDGGAAAVSEGGPGTGRWVRVRYQLRNTSSETLHLVSIAVANGDESRRLSCGLGGVAVVQTRCDRTPVASTVCDGVLHASGPHQWTSFQLLRTRKASEQVLVLKDAESVMAGLRDDHGADASVLVFASLVAAAVEDRQRGAASADTPAREDAHVMYVGRYSLDPAAGTTYDGAILASLSIPADVVVSAVCCYAVPGGG</sequence>
<dbReference type="EMBL" id="JAECZO010000014">
    <property type="protein sequence ID" value="KAK7201368.1"/>
    <property type="molecule type" value="Genomic_DNA"/>
</dbReference>